<dbReference type="Pfam" id="PF03992">
    <property type="entry name" value="ABM"/>
    <property type="match status" value="1"/>
</dbReference>
<organism evidence="2 3">
    <name type="scientific">Emticicia aquatilis</name>
    <dbReference type="NCBI Taxonomy" id="1537369"/>
    <lineage>
        <taxon>Bacteria</taxon>
        <taxon>Pseudomonadati</taxon>
        <taxon>Bacteroidota</taxon>
        <taxon>Cytophagia</taxon>
        <taxon>Cytophagales</taxon>
        <taxon>Leadbetterellaceae</taxon>
        <taxon>Emticicia</taxon>
    </lineage>
</organism>
<dbReference type="PROSITE" id="PS51725">
    <property type="entry name" value="ABM"/>
    <property type="match status" value="1"/>
</dbReference>
<sequence length="93" mass="10808">MILELARIDIKESTNAEFEAALEKAKGVISQAKGFQKISVKKCIEQANRYILLIEWDTLEDHTIGFRESELFKEWRALIGPFFLEPPLVQHYI</sequence>
<dbReference type="InterPro" id="IPR007138">
    <property type="entry name" value="ABM_dom"/>
</dbReference>
<keyword evidence="3" id="KW-1185">Reference proteome</keyword>
<reference evidence="2" key="2">
    <citation type="submission" date="2020-09" db="EMBL/GenBank/DDBJ databases">
        <authorList>
            <person name="Sun Q."/>
            <person name="Zhou Y."/>
        </authorList>
    </citation>
    <scope>NUCLEOTIDE SEQUENCE</scope>
    <source>
        <strain evidence="2">CGMCC 1.15958</strain>
    </source>
</reference>
<dbReference type="Gene3D" id="3.30.70.100">
    <property type="match status" value="1"/>
</dbReference>
<reference evidence="2" key="1">
    <citation type="journal article" date="2014" name="Int. J. Syst. Evol. Microbiol.">
        <title>Complete genome sequence of Corynebacterium casei LMG S-19264T (=DSM 44701T), isolated from a smear-ripened cheese.</title>
        <authorList>
            <consortium name="US DOE Joint Genome Institute (JGI-PGF)"/>
            <person name="Walter F."/>
            <person name="Albersmeier A."/>
            <person name="Kalinowski J."/>
            <person name="Ruckert C."/>
        </authorList>
    </citation>
    <scope>NUCLEOTIDE SEQUENCE</scope>
    <source>
        <strain evidence="2">CGMCC 1.15958</strain>
    </source>
</reference>
<dbReference type="EMBL" id="BMKK01000008">
    <property type="protein sequence ID" value="GGD69534.1"/>
    <property type="molecule type" value="Genomic_DNA"/>
</dbReference>
<dbReference type="InterPro" id="IPR011008">
    <property type="entry name" value="Dimeric_a/b-barrel"/>
</dbReference>
<feature type="domain" description="ABM" evidence="1">
    <location>
        <begin position="2"/>
        <end position="93"/>
    </location>
</feature>
<evidence type="ECO:0000313" key="3">
    <source>
        <dbReference type="Proteomes" id="UP000609064"/>
    </source>
</evidence>
<accession>A0A916Z0L0</accession>
<evidence type="ECO:0000313" key="2">
    <source>
        <dbReference type="EMBL" id="GGD69534.1"/>
    </source>
</evidence>
<proteinExistence type="predicted"/>
<dbReference type="AlphaFoldDB" id="A0A916Z0L0"/>
<gene>
    <name evidence="2" type="primary">yczJ</name>
    <name evidence="2" type="ORF">GCM10011514_37050</name>
</gene>
<dbReference type="RefSeq" id="WP_188768156.1">
    <property type="nucleotide sequence ID" value="NZ_BMKK01000008.1"/>
</dbReference>
<dbReference type="SUPFAM" id="SSF54909">
    <property type="entry name" value="Dimeric alpha+beta barrel"/>
    <property type="match status" value="1"/>
</dbReference>
<comment type="caution">
    <text evidence="2">The sequence shown here is derived from an EMBL/GenBank/DDBJ whole genome shotgun (WGS) entry which is preliminary data.</text>
</comment>
<protein>
    <recommendedName>
        <fullName evidence="1">ABM domain-containing protein</fullName>
    </recommendedName>
</protein>
<name>A0A916Z0L0_9BACT</name>
<evidence type="ECO:0000259" key="1">
    <source>
        <dbReference type="PROSITE" id="PS51725"/>
    </source>
</evidence>
<dbReference type="Proteomes" id="UP000609064">
    <property type="component" value="Unassembled WGS sequence"/>
</dbReference>